<protein>
    <submittedName>
        <fullName evidence="2">Uncharacterized protein</fullName>
    </submittedName>
</protein>
<evidence type="ECO:0000313" key="2">
    <source>
        <dbReference type="EMBL" id="AGA79263.1"/>
    </source>
</evidence>
<dbReference type="HOGENOM" id="CLU_2972148_0_0_10"/>
<gene>
    <name evidence="2" type="ordered locus">Echvi_3025</name>
</gene>
<keyword evidence="1" id="KW-0812">Transmembrane</keyword>
<accession>L0G1S4</accession>
<keyword evidence="1" id="KW-1133">Transmembrane helix</keyword>
<feature type="transmembrane region" description="Helical" evidence="1">
    <location>
        <begin position="20"/>
        <end position="38"/>
    </location>
</feature>
<keyword evidence="3" id="KW-1185">Reference proteome</keyword>
<name>L0G1S4_ECHVK</name>
<organism evidence="2 3">
    <name type="scientific">Echinicola vietnamensis (strain DSM 17526 / LMG 23754 / KMM 6221)</name>
    <dbReference type="NCBI Taxonomy" id="926556"/>
    <lineage>
        <taxon>Bacteria</taxon>
        <taxon>Pseudomonadati</taxon>
        <taxon>Bacteroidota</taxon>
        <taxon>Cytophagia</taxon>
        <taxon>Cytophagales</taxon>
        <taxon>Cyclobacteriaceae</taxon>
        <taxon>Echinicola</taxon>
    </lineage>
</organism>
<evidence type="ECO:0000313" key="3">
    <source>
        <dbReference type="Proteomes" id="UP000010796"/>
    </source>
</evidence>
<dbReference type="AlphaFoldDB" id="L0G1S4"/>
<dbReference type="EMBL" id="CP003346">
    <property type="protein sequence ID" value="AGA79263.1"/>
    <property type="molecule type" value="Genomic_DNA"/>
</dbReference>
<dbReference type="Proteomes" id="UP000010796">
    <property type="component" value="Chromosome"/>
</dbReference>
<proteinExistence type="predicted"/>
<evidence type="ECO:0000256" key="1">
    <source>
        <dbReference type="SAM" id="Phobius"/>
    </source>
</evidence>
<dbReference type="KEGG" id="evi:Echvi_3025"/>
<sequence length="58" mass="7251">MYYVYFKTLIVYNKCVLVSYLSSMLYSFFYLIFFRINFVPYSRIFPWIDNIPHETRIN</sequence>
<keyword evidence="1" id="KW-0472">Membrane</keyword>
<reference evidence="3" key="1">
    <citation type="submission" date="2012-02" db="EMBL/GenBank/DDBJ databases">
        <title>The complete genome of Echinicola vietnamensis DSM 17526.</title>
        <authorList>
            <person name="Lucas S."/>
            <person name="Copeland A."/>
            <person name="Lapidus A."/>
            <person name="Glavina del Rio T."/>
            <person name="Dalin E."/>
            <person name="Tice H."/>
            <person name="Bruce D."/>
            <person name="Goodwin L."/>
            <person name="Pitluck S."/>
            <person name="Peters L."/>
            <person name="Ovchinnikova G."/>
            <person name="Teshima H."/>
            <person name="Kyrpides N."/>
            <person name="Mavromatis K."/>
            <person name="Ivanova N."/>
            <person name="Brettin T."/>
            <person name="Detter J.C."/>
            <person name="Han C."/>
            <person name="Larimer F."/>
            <person name="Land M."/>
            <person name="Hauser L."/>
            <person name="Markowitz V."/>
            <person name="Cheng J.-F."/>
            <person name="Hugenholtz P."/>
            <person name="Woyke T."/>
            <person name="Wu D."/>
            <person name="Brambilla E."/>
            <person name="Klenk H.-P."/>
            <person name="Eisen J.A."/>
        </authorList>
    </citation>
    <scope>NUCLEOTIDE SEQUENCE [LARGE SCALE GENOMIC DNA]</scope>
    <source>
        <strain evidence="3">DSM 17526 / LMG 23754 / KMM 6221</strain>
    </source>
</reference>